<organism evidence="9 10">
    <name type="scientific">Novacetimonas pomaceti</name>
    <dbReference type="NCBI Taxonomy" id="2021998"/>
    <lineage>
        <taxon>Bacteria</taxon>
        <taxon>Pseudomonadati</taxon>
        <taxon>Pseudomonadota</taxon>
        <taxon>Alphaproteobacteria</taxon>
        <taxon>Acetobacterales</taxon>
        <taxon>Acetobacteraceae</taxon>
        <taxon>Novacetimonas</taxon>
    </lineage>
</organism>
<feature type="transmembrane region" description="Helical" evidence="8">
    <location>
        <begin position="421"/>
        <end position="443"/>
    </location>
</feature>
<dbReference type="PIRSF" id="PIRSF002744">
    <property type="entry name" value="Pur-cyt_permease"/>
    <property type="match status" value="1"/>
</dbReference>
<dbReference type="Proteomes" id="UP000247609">
    <property type="component" value="Unassembled WGS sequence"/>
</dbReference>
<feature type="transmembrane region" description="Helical" evidence="8">
    <location>
        <begin position="96"/>
        <end position="119"/>
    </location>
</feature>
<dbReference type="EMBL" id="NOXG01000010">
    <property type="protein sequence ID" value="PYD75345.1"/>
    <property type="molecule type" value="Genomic_DNA"/>
</dbReference>
<dbReference type="GO" id="GO:0005886">
    <property type="term" value="C:plasma membrane"/>
    <property type="evidence" value="ECO:0007669"/>
    <property type="project" value="TreeGrafter"/>
</dbReference>
<sequence length="459" mass="48907">MATTFETHTIYQIPEDQRYGRVSDLFTVWFSTNMTLLTVVTGALGPTVFGLSFGWSMLAAVAGNMAGAVFMALHAAQGPMLGVPQMVQSRGQFGSYGAVPIVLLVIVMYVGFAASNYVVGGQALVQALPGLNGTVSTLTIAIVSLVPCCMGYRAIHVISKIVSWLAGAVVLGCIGLGLWRFSGAMLMDTHGSVAGIMGAFSVSALWQVAYAPYVSDSSRYLPNSAVSVRNTFIATYTGTVLGTILPMMLGIVLACQWANLTTVEALAQLCGGAAPIVLVVLSLAITLGNAMGVYCGALSTITVVQTFLPDWRPEMMSRVVVTLCLVALALIMAFGMSSDFMKSYAAFLDILMAVIVPWTAINLTDYYLLRHGDYDVASFFRADGGRYGYFNVAAVLSYLVGVVVELPFLRNDLYTGFLVPALHGVDISWLVSLVVTTVLYVVLSRGDRARTTEEEGQAA</sequence>
<feature type="transmembrane region" description="Helical" evidence="8">
    <location>
        <begin position="131"/>
        <end position="155"/>
    </location>
</feature>
<dbReference type="Gene3D" id="1.10.4160.10">
    <property type="entry name" value="Hydantoin permease"/>
    <property type="match status" value="1"/>
</dbReference>
<feature type="transmembrane region" description="Helical" evidence="8">
    <location>
        <begin position="320"/>
        <end position="338"/>
    </location>
</feature>
<comment type="similarity">
    <text evidence="2 7">Belongs to the purine-cytosine permease (2.A.39) family.</text>
</comment>
<dbReference type="PANTHER" id="PTHR31806">
    <property type="entry name" value="PURINE-CYTOSINE PERMEASE FCY2-RELATED"/>
    <property type="match status" value="1"/>
</dbReference>
<dbReference type="AlphaFoldDB" id="A0A318Q8Y4"/>
<dbReference type="InterPro" id="IPR001248">
    <property type="entry name" value="Pur-cyt_permease"/>
</dbReference>
<feature type="transmembrane region" description="Helical" evidence="8">
    <location>
        <begin position="193"/>
        <end position="213"/>
    </location>
</feature>
<feature type="transmembrane region" description="Helical" evidence="8">
    <location>
        <begin position="26"/>
        <end position="45"/>
    </location>
</feature>
<keyword evidence="3 7" id="KW-0813">Transport</keyword>
<comment type="subcellular location">
    <subcellularLocation>
        <location evidence="1">Membrane</location>
        <topology evidence="1">Multi-pass membrane protein</topology>
    </subcellularLocation>
</comment>
<evidence type="ECO:0000256" key="3">
    <source>
        <dbReference type="ARBA" id="ARBA00022448"/>
    </source>
</evidence>
<dbReference type="PANTHER" id="PTHR31806:SF1">
    <property type="entry name" value="PURINE-CYTOSINE PERMEASE FCY2-RELATED"/>
    <property type="match status" value="1"/>
</dbReference>
<dbReference type="InterPro" id="IPR026030">
    <property type="entry name" value="Pur-cyt_permease_Fcy2/21/22"/>
</dbReference>
<evidence type="ECO:0000256" key="6">
    <source>
        <dbReference type="ARBA" id="ARBA00023136"/>
    </source>
</evidence>
<comment type="caution">
    <text evidence="9">The sequence shown here is derived from an EMBL/GenBank/DDBJ whole genome shotgun (WGS) entry which is preliminary data.</text>
</comment>
<evidence type="ECO:0000256" key="1">
    <source>
        <dbReference type="ARBA" id="ARBA00004141"/>
    </source>
</evidence>
<dbReference type="RefSeq" id="WP_110530567.1">
    <property type="nucleotide sequence ID" value="NZ_NOXG01000010.1"/>
</dbReference>
<feature type="transmembrane region" description="Helical" evidence="8">
    <location>
        <begin position="389"/>
        <end position="409"/>
    </location>
</feature>
<feature type="transmembrane region" description="Helical" evidence="8">
    <location>
        <begin position="57"/>
        <end position="76"/>
    </location>
</feature>
<name>A0A318Q8Y4_9PROT</name>
<protein>
    <submittedName>
        <fullName evidence="9">Cytosine permease</fullName>
    </submittedName>
</protein>
<keyword evidence="5 8" id="KW-1133">Transmembrane helix</keyword>
<evidence type="ECO:0000256" key="8">
    <source>
        <dbReference type="SAM" id="Phobius"/>
    </source>
</evidence>
<evidence type="ECO:0000256" key="5">
    <source>
        <dbReference type="ARBA" id="ARBA00022989"/>
    </source>
</evidence>
<keyword evidence="6 7" id="KW-0472">Membrane</keyword>
<evidence type="ECO:0000256" key="4">
    <source>
        <dbReference type="ARBA" id="ARBA00022692"/>
    </source>
</evidence>
<gene>
    <name evidence="9" type="ORF">CFR71_09610</name>
</gene>
<keyword evidence="4 8" id="KW-0812">Transmembrane</keyword>
<feature type="transmembrane region" description="Helical" evidence="8">
    <location>
        <begin position="344"/>
        <end position="368"/>
    </location>
</feature>
<evidence type="ECO:0000256" key="2">
    <source>
        <dbReference type="ARBA" id="ARBA00008974"/>
    </source>
</evidence>
<reference evidence="9 10" key="1">
    <citation type="submission" date="2017-07" db="EMBL/GenBank/DDBJ databases">
        <title>A draft genome sequence of Komagataeibacter sp. T5K1.</title>
        <authorList>
            <person name="Skraban J."/>
            <person name="Cleenwerck I."/>
            <person name="Vandamme P."/>
            <person name="Trcek J."/>
        </authorList>
    </citation>
    <scope>NUCLEOTIDE SEQUENCE [LARGE SCALE GENOMIC DNA]</scope>
    <source>
        <strain evidence="9 10">T5K1</strain>
    </source>
</reference>
<accession>A0A318Q8Y4</accession>
<evidence type="ECO:0000256" key="7">
    <source>
        <dbReference type="PIRNR" id="PIRNR002744"/>
    </source>
</evidence>
<evidence type="ECO:0000313" key="9">
    <source>
        <dbReference type="EMBL" id="PYD75345.1"/>
    </source>
</evidence>
<dbReference type="GO" id="GO:0022857">
    <property type="term" value="F:transmembrane transporter activity"/>
    <property type="evidence" value="ECO:0007669"/>
    <property type="project" value="InterPro"/>
</dbReference>
<dbReference type="Pfam" id="PF02133">
    <property type="entry name" value="Transp_cyt_pur"/>
    <property type="match status" value="1"/>
</dbReference>
<evidence type="ECO:0000313" key="10">
    <source>
        <dbReference type="Proteomes" id="UP000247609"/>
    </source>
</evidence>
<feature type="transmembrane region" description="Helical" evidence="8">
    <location>
        <begin position="161"/>
        <end position="181"/>
    </location>
</feature>
<feature type="transmembrane region" description="Helical" evidence="8">
    <location>
        <begin position="233"/>
        <end position="254"/>
    </location>
</feature>
<proteinExistence type="inferred from homology"/>